<keyword evidence="5 8" id="KW-0812">Transmembrane</keyword>
<feature type="transmembrane region" description="Helical" evidence="8">
    <location>
        <begin position="227"/>
        <end position="253"/>
    </location>
</feature>
<evidence type="ECO:0000256" key="3">
    <source>
        <dbReference type="ARBA" id="ARBA00022448"/>
    </source>
</evidence>
<organism evidence="9 10">
    <name type="scientific">Thioclava dalianensis</name>
    <dbReference type="NCBI Taxonomy" id="1185766"/>
    <lineage>
        <taxon>Bacteria</taxon>
        <taxon>Pseudomonadati</taxon>
        <taxon>Pseudomonadota</taxon>
        <taxon>Alphaproteobacteria</taxon>
        <taxon>Rhodobacterales</taxon>
        <taxon>Paracoccaceae</taxon>
        <taxon>Thioclava</taxon>
    </lineage>
</organism>
<evidence type="ECO:0000313" key="9">
    <source>
        <dbReference type="EMBL" id="KEP68306.1"/>
    </source>
</evidence>
<keyword evidence="7 8" id="KW-0472">Membrane</keyword>
<proteinExistence type="inferred from homology"/>
<dbReference type="OrthoDB" id="9811975at2"/>
<evidence type="ECO:0000256" key="5">
    <source>
        <dbReference type="ARBA" id="ARBA00022692"/>
    </source>
</evidence>
<gene>
    <name evidence="9" type="ORF">DL1_12475</name>
</gene>
<protein>
    <submittedName>
        <fullName evidence="9">Membrane protein</fullName>
    </submittedName>
</protein>
<dbReference type="InterPro" id="IPR037294">
    <property type="entry name" value="ABC_BtuC-like"/>
</dbReference>
<accession>A0A074T957</accession>
<comment type="similarity">
    <text evidence="2">Belongs to the binding-protein-dependent transport system permease family. FecCD subfamily.</text>
</comment>
<dbReference type="STRING" id="1185766.SAMN05216224_11513"/>
<feature type="transmembrane region" description="Helical" evidence="8">
    <location>
        <begin position="302"/>
        <end position="322"/>
    </location>
</feature>
<evidence type="ECO:0000313" key="10">
    <source>
        <dbReference type="Proteomes" id="UP000027725"/>
    </source>
</evidence>
<keyword evidence="6 8" id="KW-1133">Transmembrane helix</keyword>
<dbReference type="Gene3D" id="1.10.3470.10">
    <property type="entry name" value="ABC transporter involved in vitamin B12 uptake, BtuC"/>
    <property type="match status" value="1"/>
</dbReference>
<keyword evidence="10" id="KW-1185">Reference proteome</keyword>
<sequence>MRDKFALLLLLLVLGGIDLSLGRFQFSPVALWEILWQGPAGEMWVLVVDLRLPRVMLAVGAGLALGLSGALCQSLFRNPLAAPEMLGVTAGASLGAVLVILAGAQGLAVTLGAGLGALGATAALIALAGAAAGVNRLILTGVGVSLSLGGLSGLLIAQADDRLAGDAILWMTGSLNGSYWGRTALVWVIVLPLWLCAEAGRRSLLRLELGDDLARSLGLGVRRARMWLLLVAACSVAAAVAVVGPVGFVGLMAAPFARALAQILETQRTGPDLAGAAFAGAVIMVIADLMVLGVAPYALMPIGVFTGVLGAPLLLALVLRGARKEVGVWG</sequence>
<dbReference type="Proteomes" id="UP000027725">
    <property type="component" value="Unassembled WGS sequence"/>
</dbReference>
<evidence type="ECO:0000256" key="6">
    <source>
        <dbReference type="ARBA" id="ARBA00022989"/>
    </source>
</evidence>
<comment type="caution">
    <text evidence="9">The sequence shown here is derived from an EMBL/GenBank/DDBJ whole genome shotgun (WGS) entry which is preliminary data.</text>
</comment>
<reference evidence="9 10" key="1">
    <citation type="submission" date="2014-03" db="EMBL/GenBank/DDBJ databases">
        <title>The draft genome sequence of Thioclava dalianensis DLFJ1-1.</title>
        <authorList>
            <person name="Lai Q."/>
            <person name="Shao Z."/>
        </authorList>
    </citation>
    <scope>NUCLEOTIDE SEQUENCE [LARGE SCALE GENOMIC DNA]</scope>
    <source>
        <strain evidence="9 10">DLFJ1-1</strain>
    </source>
</reference>
<feature type="transmembrane region" description="Helical" evidence="8">
    <location>
        <begin position="55"/>
        <end position="76"/>
    </location>
</feature>
<evidence type="ECO:0000256" key="8">
    <source>
        <dbReference type="SAM" id="Phobius"/>
    </source>
</evidence>
<dbReference type="GO" id="GO:0005886">
    <property type="term" value="C:plasma membrane"/>
    <property type="evidence" value="ECO:0007669"/>
    <property type="project" value="UniProtKB-SubCell"/>
</dbReference>
<keyword evidence="3" id="KW-0813">Transport</keyword>
<comment type="subcellular location">
    <subcellularLocation>
        <location evidence="1">Cell membrane</location>
        <topology evidence="1">Multi-pass membrane protein</topology>
    </subcellularLocation>
</comment>
<dbReference type="eggNOG" id="COG4779">
    <property type="taxonomic scope" value="Bacteria"/>
</dbReference>
<dbReference type="PANTHER" id="PTHR30472:SF37">
    <property type="entry name" value="FE(3+) DICITRATE TRANSPORT SYSTEM PERMEASE PROTEIN FECD-RELATED"/>
    <property type="match status" value="1"/>
</dbReference>
<dbReference type="Pfam" id="PF01032">
    <property type="entry name" value="FecCD"/>
    <property type="match status" value="1"/>
</dbReference>
<evidence type="ECO:0000256" key="7">
    <source>
        <dbReference type="ARBA" id="ARBA00023136"/>
    </source>
</evidence>
<dbReference type="AlphaFoldDB" id="A0A074T957"/>
<evidence type="ECO:0000256" key="4">
    <source>
        <dbReference type="ARBA" id="ARBA00022475"/>
    </source>
</evidence>
<feature type="transmembrane region" description="Helical" evidence="8">
    <location>
        <begin position="273"/>
        <end position="295"/>
    </location>
</feature>
<dbReference type="GO" id="GO:0033214">
    <property type="term" value="P:siderophore-iron import into cell"/>
    <property type="evidence" value="ECO:0007669"/>
    <property type="project" value="TreeGrafter"/>
</dbReference>
<dbReference type="InterPro" id="IPR000522">
    <property type="entry name" value="ABC_transptr_permease_BtuC"/>
</dbReference>
<dbReference type="PANTHER" id="PTHR30472">
    <property type="entry name" value="FERRIC ENTEROBACTIN TRANSPORT SYSTEM PERMEASE PROTEIN"/>
    <property type="match status" value="1"/>
</dbReference>
<keyword evidence="4" id="KW-1003">Cell membrane</keyword>
<evidence type="ECO:0000256" key="1">
    <source>
        <dbReference type="ARBA" id="ARBA00004651"/>
    </source>
</evidence>
<feature type="transmembrane region" description="Helical" evidence="8">
    <location>
        <begin position="179"/>
        <end position="197"/>
    </location>
</feature>
<feature type="transmembrane region" description="Helical" evidence="8">
    <location>
        <begin position="110"/>
        <end position="130"/>
    </location>
</feature>
<feature type="transmembrane region" description="Helical" evidence="8">
    <location>
        <begin position="137"/>
        <end position="159"/>
    </location>
</feature>
<feature type="transmembrane region" description="Helical" evidence="8">
    <location>
        <begin position="85"/>
        <end position="104"/>
    </location>
</feature>
<dbReference type="GO" id="GO:0022857">
    <property type="term" value="F:transmembrane transporter activity"/>
    <property type="evidence" value="ECO:0007669"/>
    <property type="project" value="InterPro"/>
</dbReference>
<name>A0A074T957_9RHOB</name>
<dbReference type="RefSeq" id="WP_038068854.1">
    <property type="nucleotide sequence ID" value="NZ_FOVB01000015.1"/>
</dbReference>
<evidence type="ECO:0000256" key="2">
    <source>
        <dbReference type="ARBA" id="ARBA00007935"/>
    </source>
</evidence>
<dbReference type="SUPFAM" id="SSF81345">
    <property type="entry name" value="ABC transporter involved in vitamin B12 uptake, BtuC"/>
    <property type="match status" value="1"/>
</dbReference>
<dbReference type="EMBL" id="JHEH01000037">
    <property type="protein sequence ID" value="KEP68306.1"/>
    <property type="molecule type" value="Genomic_DNA"/>
</dbReference>